<sequence length="348" mass="37653">MTKEKSKPKHKSKSSSLKRSLNILMGGEENAGDGAGAGAGANKPESAKSTSFFSFLDRFKSEKPEMPKDFKASNGADMDADADADKGITFKSNKLLSVLSPSEAASVSSGSGDSESSPSIWWFVFRVIIVFLIVIVFALNLTGYLENTVEWFKQQIEIYITPLLVSIGIVKPTPSIVSRDALPGKDSNTGTNTMNQLEQNVGTNPVTTTPPSTTSPTASTPISTMPRADTSLKPIPIQPNQRKTPLQNQGESVRPPGSAPASYKQESSREKEKEESVKKALEYALKNQHPAADDATSNTQIPRAKSGYCYIGEDRGFRSCINVSEDMKCMSGDIFPTMDVCVNPRLRV</sequence>
<evidence type="ECO:0000256" key="2">
    <source>
        <dbReference type="SAM" id="Phobius"/>
    </source>
</evidence>
<feature type="region of interest" description="Disordered" evidence="1">
    <location>
        <begin position="178"/>
        <end position="278"/>
    </location>
</feature>
<feature type="region of interest" description="Disordered" evidence="1">
    <location>
        <begin position="1"/>
        <end position="47"/>
    </location>
</feature>
<evidence type="ECO:0000313" key="3">
    <source>
        <dbReference type="EMBL" id="QHT33477.1"/>
    </source>
</evidence>
<organism evidence="3">
    <name type="scientific">viral metagenome</name>
    <dbReference type="NCBI Taxonomy" id="1070528"/>
    <lineage>
        <taxon>unclassified sequences</taxon>
        <taxon>metagenomes</taxon>
        <taxon>organismal metagenomes</taxon>
    </lineage>
</organism>
<reference evidence="3" key="1">
    <citation type="journal article" date="2020" name="Nature">
        <title>Giant virus diversity and host interactions through global metagenomics.</title>
        <authorList>
            <person name="Schulz F."/>
            <person name="Roux S."/>
            <person name="Paez-Espino D."/>
            <person name="Jungbluth S."/>
            <person name="Walsh D.A."/>
            <person name="Denef V.J."/>
            <person name="McMahon K.D."/>
            <person name="Konstantinidis K.T."/>
            <person name="Eloe-Fadrosh E.A."/>
            <person name="Kyrpides N.C."/>
            <person name="Woyke T."/>
        </authorList>
    </citation>
    <scope>NUCLEOTIDE SEQUENCE</scope>
    <source>
        <strain evidence="3">GVMAG-M-3300009161-36</strain>
    </source>
</reference>
<feature type="compositionally biased region" description="Low complexity" evidence="1">
    <location>
        <begin position="203"/>
        <end position="226"/>
    </location>
</feature>
<feature type="compositionally biased region" description="Polar residues" evidence="1">
    <location>
        <begin position="186"/>
        <end position="202"/>
    </location>
</feature>
<proteinExistence type="predicted"/>
<dbReference type="AlphaFoldDB" id="A0A6C0EWJ2"/>
<name>A0A6C0EWJ2_9ZZZZ</name>
<keyword evidence="2" id="KW-1133">Transmembrane helix</keyword>
<accession>A0A6C0EWJ2</accession>
<dbReference type="EMBL" id="MN738968">
    <property type="protein sequence ID" value="QHT33477.1"/>
    <property type="molecule type" value="Genomic_DNA"/>
</dbReference>
<keyword evidence="2" id="KW-0472">Membrane</keyword>
<feature type="compositionally biased region" description="Basic and acidic residues" evidence="1">
    <location>
        <begin position="266"/>
        <end position="278"/>
    </location>
</feature>
<feature type="compositionally biased region" description="Polar residues" evidence="1">
    <location>
        <begin position="238"/>
        <end position="251"/>
    </location>
</feature>
<feature type="transmembrane region" description="Helical" evidence="2">
    <location>
        <begin position="120"/>
        <end position="145"/>
    </location>
</feature>
<keyword evidence="2" id="KW-0812">Transmembrane</keyword>
<feature type="compositionally biased region" description="Basic residues" evidence="1">
    <location>
        <begin position="1"/>
        <end position="13"/>
    </location>
</feature>
<protein>
    <submittedName>
        <fullName evidence="3">Uncharacterized protein</fullName>
    </submittedName>
</protein>
<evidence type="ECO:0000256" key="1">
    <source>
        <dbReference type="SAM" id="MobiDB-lite"/>
    </source>
</evidence>